<organism evidence="1">
    <name type="scientific">Myoviridae sp. ct8mY9</name>
    <dbReference type="NCBI Taxonomy" id="2827664"/>
    <lineage>
        <taxon>Viruses</taxon>
        <taxon>Duplodnaviria</taxon>
        <taxon>Heunggongvirae</taxon>
        <taxon>Uroviricota</taxon>
        <taxon>Caudoviricetes</taxon>
    </lineage>
</organism>
<dbReference type="EMBL" id="BK032581">
    <property type="protein sequence ID" value="DAF49401.1"/>
    <property type="molecule type" value="Genomic_DNA"/>
</dbReference>
<accession>A0A8S5SEJ5</accession>
<protein>
    <submittedName>
        <fullName evidence="1">ARS binding protein 2</fullName>
    </submittedName>
</protein>
<evidence type="ECO:0000313" key="1">
    <source>
        <dbReference type="EMBL" id="DAF49401.1"/>
    </source>
</evidence>
<reference evidence="1" key="1">
    <citation type="journal article" date="2021" name="Proc. Natl. Acad. Sci. U.S.A.">
        <title>A Catalog of Tens of Thousands of Viruses from Human Metagenomes Reveals Hidden Associations with Chronic Diseases.</title>
        <authorList>
            <person name="Tisza M.J."/>
            <person name="Buck C.B."/>
        </authorList>
    </citation>
    <scope>NUCLEOTIDE SEQUENCE</scope>
    <source>
        <strain evidence="1">Ct8mY9</strain>
    </source>
</reference>
<sequence length="91" mass="10974">MSEKRRINIKNFNSELSCIIKVKLDKKGISTWKELTDMLGIDNPRTFIDFFNNKQCVKKEYIDKLFDILEIDERLKDIYLEPVIKYKLKEK</sequence>
<name>A0A8S5SEJ5_9CAUD</name>
<proteinExistence type="predicted"/>